<feature type="transmembrane region" description="Helical" evidence="16">
    <location>
        <begin position="16"/>
        <end position="36"/>
    </location>
</feature>
<organism evidence="18 19">
    <name type="scientific">Daphnia sinensis</name>
    <dbReference type="NCBI Taxonomy" id="1820382"/>
    <lineage>
        <taxon>Eukaryota</taxon>
        <taxon>Metazoa</taxon>
        <taxon>Ecdysozoa</taxon>
        <taxon>Arthropoda</taxon>
        <taxon>Crustacea</taxon>
        <taxon>Branchiopoda</taxon>
        <taxon>Diplostraca</taxon>
        <taxon>Cladocera</taxon>
        <taxon>Anomopoda</taxon>
        <taxon>Daphniidae</taxon>
        <taxon>Daphnia</taxon>
        <taxon>Daphnia similis group</taxon>
    </lineage>
</organism>
<feature type="domain" description="VWFA" evidence="17">
    <location>
        <begin position="270"/>
        <end position="461"/>
    </location>
</feature>
<proteinExistence type="predicted"/>
<evidence type="ECO:0000259" key="17">
    <source>
        <dbReference type="PROSITE" id="PS50234"/>
    </source>
</evidence>
<dbReference type="Gene3D" id="3.40.50.410">
    <property type="entry name" value="von Willebrand factor, type A domain"/>
    <property type="match status" value="1"/>
</dbReference>
<evidence type="ECO:0000256" key="3">
    <source>
        <dbReference type="ARBA" id="ARBA00022568"/>
    </source>
</evidence>
<keyword evidence="12 16" id="KW-0472">Membrane</keyword>
<dbReference type="Pfam" id="PF08399">
    <property type="entry name" value="VWA_N"/>
    <property type="match status" value="1"/>
</dbReference>
<dbReference type="FunFam" id="3.30.450.20:FF:000450">
    <property type="entry name" value="Uncharacterized protein"/>
    <property type="match status" value="1"/>
</dbReference>
<keyword evidence="13" id="KW-1015">Disulfide bond</keyword>
<keyword evidence="9" id="KW-0851">Voltage-gated channel</keyword>
<evidence type="ECO:0000313" key="19">
    <source>
        <dbReference type="Proteomes" id="UP000820818"/>
    </source>
</evidence>
<dbReference type="InterPro" id="IPR002035">
    <property type="entry name" value="VWF_A"/>
</dbReference>
<protein>
    <recommendedName>
        <fullName evidence="17">VWFA domain-containing protein</fullName>
    </recommendedName>
</protein>
<evidence type="ECO:0000256" key="16">
    <source>
        <dbReference type="SAM" id="Phobius"/>
    </source>
</evidence>
<dbReference type="EMBL" id="WJBH02000006">
    <property type="protein sequence ID" value="KAI9556849.1"/>
    <property type="molecule type" value="Genomic_DNA"/>
</dbReference>
<keyword evidence="4" id="KW-0107">Calcium channel</keyword>
<keyword evidence="8" id="KW-0106">Calcium</keyword>
<dbReference type="GO" id="GO:0046872">
    <property type="term" value="F:metal ion binding"/>
    <property type="evidence" value="ECO:0007669"/>
    <property type="project" value="UniProtKB-KW"/>
</dbReference>
<keyword evidence="15" id="KW-0407">Ion channel</keyword>
<dbReference type="PANTHER" id="PTHR10166">
    <property type="entry name" value="VOLTAGE-DEPENDENT CALCIUM CHANNEL SUBUNIT ALPHA-2/DELTA-RELATED"/>
    <property type="match status" value="1"/>
</dbReference>
<keyword evidence="3" id="KW-0109">Calcium transport</keyword>
<dbReference type="Pfam" id="PF08473">
    <property type="entry name" value="VGCC_alpha2"/>
    <property type="match status" value="1"/>
</dbReference>
<dbReference type="InterPro" id="IPR051173">
    <property type="entry name" value="Ca_channel_alpha-2/delta"/>
</dbReference>
<dbReference type="InterPro" id="IPR013680">
    <property type="entry name" value="VDCC_a2/dsu"/>
</dbReference>
<evidence type="ECO:0000256" key="14">
    <source>
        <dbReference type="ARBA" id="ARBA00023180"/>
    </source>
</evidence>
<keyword evidence="19" id="KW-1185">Reference proteome</keyword>
<dbReference type="SUPFAM" id="SSF53300">
    <property type="entry name" value="vWA-like"/>
    <property type="match status" value="1"/>
</dbReference>
<keyword evidence="7" id="KW-0732">Signal</keyword>
<keyword evidence="11" id="KW-0406">Ion transport</keyword>
<dbReference type="GO" id="GO:0005245">
    <property type="term" value="F:voltage-gated calcium channel activity"/>
    <property type="evidence" value="ECO:0007669"/>
    <property type="project" value="TreeGrafter"/>
</dbReference>
<dbReference type="GO" id="GO:0005891">
    <property type="term" value="C:voltage-gated calcium channel complex"/>
    <property type="evidence" value="ECO:0007669"/>
    <property type="project" value="TreeGrafter"/>
</dbReference>
<gene>
    <name evidence="18" type="ORF">GHT06_016641</name>
</gene>
<evidence type="ECO:0000256" key="13">
    <source>
        <dbReference type="ARBA" id="ARBA00023157"/>
    </source>
</evidence>
<dbReference type="Pfam" id="PF00092">
    <property type="entry name" value="VWA"/>
    <property type="match status" value="1"/>
</dbReference>
<evidence type="ECO:0000256" key="11">
    <source>
        <dbReference type="ARBA" id="ARBA00023065"/>
    </source>
</evidence>
<dbReference type="Gene3D" id="3.30.450.20">
    <property type="entry name" value="PAS domain"/>
    <property type="match status" value="1"/>
</dbReference>
<keyword evidence="10 16" id="KW-1133">Transmembrane helix</keyword>
<evidence type="ECO:0000256" key="1">
    <source>
        <dbReference type="ARBA" id="ARBA00004479"/>
    </source>
</evidence>
<keyword evidence="14" id="KW-0325">Glycoprotein</keyword>
<dbReference type="PROSITE" id="PS50234">
    <property type="entry name" value="VWFA"/>
    <property type="match status" value="1"/>
</dbReference>
<keyword evidence="6" id="KW-0479">Metal-binding</keyword>
<comment type="caution">
    <text evidence="18">The sequence shown here is derived from an EMBL/GenBank/DDBJ whole genome shotgun (WGS) entry which is preliminary data.</text>
</comment>
<accession>A0AAD5KNU7</accession>
<evidence type="ECO:0000256" key="8">
    <source>
        <dbReference type="ARBA" id="ARBA00022837"/>
    </source>
</evidence>
<dbReference type="InterPro" id="IPR036465">
    <property type="entry name" value="vWFA_dom_sf"/>
</dbReference>
<dbReference type="Proteomes" id="UP000820818">
    <property type="component" value="Linkage Group LG6"/>
</dbReference>
<comment type="subcellular location">
    <subcellularLocation>
        <location evidence="1">Membrane</location>
        <topology evidence="1">Single-pass type I membrane protein</topology>
    </subcellularLocation>
</comment>
<evidence type="ECO:0000256" key="12">
    <source>
        <dbReference type="ARBA" id="ARBA00023136"/>
    </source>
</evidence>
<dbReference type="FunFam" id="3.40.50.410:FF:000126">
    <property type="entry name" value="Voltage-dependent calcium channel subunit alpha-2/delta-1"/>
    <property type="match status" value="1"/>
</dbReference>
<keyword evidence="2" id="KW-0813">Transport</keyword>
<sequence length="1078" mass="121186">MASPIASGSNFGCQSVFFLLTAMCFFFGSFQFVLGLNPMTDRSLPSEAMIHDLGLRISQGLINLINEASGKNELSKRYDSQNAFFLEPVHGEDVLEEAIEKLEPMFQRRIRAVEDITIRAEELAMEHVYDEQPQSNQVHFINGKEWDDPALNDSSMMNTSQFGHSFFVNTNSSAVHLPLHTYEGWMWHRFKPVWYEDVDTINAMMWTDRLDDIFAENLKRDPSIYQYFASKEGVLRYFPAHRWRTHVNQHDSFDARQRPWFTQSISSAKDLLILVDVSGSIHGPTFEILKITVKRLLGTLTQHDYFNVLQFNETVSWLLPCSESLMPATTRNKRLIYQALDHIVPSGKASFANALNFTYHYILELDDSRNSKQTSGSDSSNCHLAVVLISDGGTEFPADQVEMITNNSVTRQTRLFTLAVGPHPIPTLNLRNISCSTNAFHGAILTYGAIQSKVQGYLQVLSRPLALSQDSSLISWSLPYQDAAGSGTVVTVSKPVFHRGENLSQSLLGVAGVDIPISSFDAALPDSQLGFGGHKMVVMGGTGNVVHHSQLETQNSYIEDPPIVDYEDLEPMGEWSDSLRQQLLDRKTGSQSYNSTTLTPDDAYLIHERRTWHFRPISKTAYTLAVSISEGANIIVPNLELQGKVMWNNQTITRAAPWEFCNNLKAYTNYTNQRETADYFSQLSQRFERGGEGCDQSALSHLLWDLEMTMNVSQMWTTTPDRRVHSRFVSTTGGVTRTETRTRAYLQEDLADPRNSSLFLRLAHSRDASILIRPPLSRSEDYLVAAKISSKEQFLAVAGALVGKETVHSIWKTAVEAFNISDQLHLYWLDEGGYIITTNQINVSPGTFIGSSNADPQLMQALTMDPNPVYERNVIVKRAVNCPVFVKAAPISSASIFAARWFSNLTTTLLGIAQVIYSFSANLLWAGVTSATFQAEMELEKLRPARVDTHLCSKEYILYQLKTAQQRQFNLSCSTLCAGENSTTREIIIHPMLDSSSLLIAATAPCRCKAPTFQHGLARVEDEMEKCQIHRRYHKSSEHCYASDPRENSLECSGQSLHNPALMFPSMIFIFFVVLILR</sequence>
<evidence type="ECO:0000256" key="4">
    <source>
        <dbReference type="ARBA" id="ARBA00022673"/>
    </source>
</evidence>
<evidence type="ECO:0000256" key="15">
    <source>
        <dbReference type="ARBA" id="ARBA00023303"/>
    </source>
</evidence>
<dbReference type="PANTHER" id="PTHR10166:SF37">
    <property type="entry name" value="STOLID, ISOFORM H"/>
    <property type="match status" value="1"/>
</dbReference>
<evidence type="ECO:0000256" key="9">
    <source>
        <dbReference type="ARBA" id="ARBA00022882"/>
    </source>
</evidence>
<evidence type="ECO:0000256" key="10">
    <source>
        <dbReference type="ARBA" id="ARBA00022989"/>
    </source>
</evidence>
<keyword evidence="5 16" id="KW-0812">Transmembrane</keyword>
<evidence type="ECO:0000256" key="2">
    <source>
        <dbReference type="ARBA" id="ARBA00022448"/>
    </source>
</evidence>
<evidence type="ECO:0000256" key="6">
    <source>
        <dbReference type="ARBA" id="ARBA00022723"/>
    </source>
</evidence>
<evidence type="ECO:0000313" key="18">
    <source>
        <dbReference type="EMBL" id="KAI9556849.1"/>
    </source>
</evidence>
<evidence type="ECO:0000256" key="7">
    <source>
        <dbReference type="ARBA" id="ARBA00022729"/>
    </source>
</evidence>
<name>A0AAD5KNU7_9CRUS</name>
<reference evidence="18 19" key="1">
    <citation type="submission" date="2022-05" db="EMBL/GenBank/DDBJ databases">
        <title>A multi-omics perspective on studying reproductive biology in Daphnia sinensis.</title>
        <authorList>
            <person name="Jia J."/>
        </authorList>
    </citation>
    <scope>NUCLEOTIDE SEQUENCE [LARGE SCALE GENOMIC DNA]</scope>
    <source>
        <strain evidence="18 19">WSL</strain>
    </source>
</reference>
<dbReference type="InterPro" id="IPR013608">
    <property type="entry name" value="VWA_N"/>
</dbReference>
<dbReference type="AlphaFoldDB" id="A0AAD5KNU7"/>
<dbReference type="SMART" id="SM00327">
    <property type="entry name" value="VWA"/>
    <property type="match status" value="1"/>
</dbReference>
<evidence type="ECO:0000256" key="5">
    <source>
        <dbReference type="ARBA" id="ARBA00022692"/>
    </source>
</evidence>
<feature type="transmembrane region" description="Helical" evidence="16">
    <location>
        <begin position="1057"/>
        <end position="1077"/>
    </location>
</feature>